<evidence type="ECO:0000259" key="1">
    <source>
        <dbReference type="Pfam" id="PF00535"/>
    </source>
</evidence>
<dbReference type="EMBL" id="FQ312005">
    <property type="protein sequence ID" value="CBW27660.1"/>
    <property type="molecule type" value="Genomic_DNA"/>
</dbReference>
<dbReference type="PANTHER" id="PTHR48090">
    <property type="entry name" value="UNDECAPRENYL-PHOSPHATE 4-DEOXY-4-FORMAMIDO-L-ARABINOSE TRANSFERASE-RELATED"/>
    <property type="match status" value="1"/>
</dbReference>
<dbReference type="AlphaFoldDB" id="E1WYM0"/>
<dbReference type="Gene3D" id="3.90.550.10">
    <property type="entry name" value="Spore Coat Polysaccharide Biosynthesis Protein SpsA, Chain A"/>
    <property type="match status" value="1"/>
</dbReference>
<organism evidence="2 3">
    <name type="scientific">Halobacteriovorax marinus (strain ATCC BAA-682 / DSM 15412 / SJ)</name>
    <name type="common">Bacteriovorax marinus</name>
    <dbReference type="NCBI Taxonomy" id="862908"/>
    <lineage>
        <taxon>Bacteria</taxon>
        <taxon>Pseudomonadati</taxon>
        <taxon>Bdellovibrionota</taxon>
        <taxon>Bacteriovoracia</taxon>
        <taxon>Bacteriovoracales</taxon>
        <taxon>Halobacteriovoraceae</taxon>
        <taxon>Halobacteriovorax</taxon>
    </lineage>
</organism>
<reference evidence="3" key="1">
    <citation type="journal article" date="2013" name="ISME J.">
        <title>A small predatory core genome in the divergent marine Bacteriovorax marinus SJ and the terrestrial Bdellovibrio bacteriovorus.</title>
        <authorList>
            <person name="Crossman L.C."/>
            <person name="Chen H."/>
            <person name="Cerdeno-Tarraga A.M."/>
            <person name="Brooks K."/>
            <person name="Quail M.A."/>
            <person name="Pineiro S.A."/>
            <person name="Hobley L."/>
            <person name="Sockett R.E."/>
            <person name="Bentley S.D."/>
            <person name="Parkhill J."/>
            <person name="Williams H.N."/>
            <person name="Stine O.C."/>
        </authorList>
    </citation>
    <scope>NUCLEOTIDE SEQUENCE [LARGE SCALE GENOMIC DNA]</scope>
    <source>
        <strain evidence="3">ATCC BAA-682 / DSM 15412 / SJ</strain>
    </source>
</reference>
<proteinExistence type="predicted"/>
<dbReference type="CAZy" id="GT2">
    <property type="family name" value="Glycosyltransferase Family 2"/>
</dbReference>
<protein>
    <submittedName>
        <fullName evidence="2">Glycosyl transferase</fullName>
    </submittedName>
</protein>
<dbReference type="GO" id="GO:0016740">
    <property type="term" value="F:transferase activity"/>
    <property type="evidence" value="ECO:0007669"/>
    <property type="project" value="UniProtKB-KW"/>
</dbReference>
<dbReference type="Pfam" id="PF00535">
    <property type="entry name" value="Glycos_transf_2"/>
    <property type="match status" value="1"/>
</dbReference>
<sequence>MIIIMPKESLILILPLYNEEEVISHVLETWVTTLSKFDLKYEIIVINDGSRDKSLAVAQKAASCLENIQIITGENSGHGLAITKGYQIAIEKKPDWIFQCDSDDQISSDQFYKLWNEREACELVLGNRKKREDPLLRIIGSNALSLLLNSLFKLRMNDYNCPFRLIKTDLLRKFYQQYTQPFFAPNIFISIFFAQHSRVKSIQISHSMRRTGRPSLNIKGVFIAALKTLKNIISFKQIDKI</sequence>
<keyword evidence="2" id="KW-0808">Transferase</keyword>
<feature type="domain" description="Glycosyltransferase 2-like" evidence="1">
    <location>
        <begin position="12"/>
        <end position="142"/>
    </location>
</feature>
<dbReference type="InterPro" id="IPR029044">
    <property type="entry name" value="Nucleotide-diphossugar_trans"/>
</dbReference>
<dbReference type="STRING" id="862908.BMS_2888"/>
<evidence type="ECO:0000313" key="2">
    <source>
        <dbReference type="EMBL" id="CBW27660.1"/>
    </source>
</evidence>
<dbReference type="InterPro" id="IPR001173">
    <property type="entry name" value="Glyco_trans_2-like"/>
</dbReference>
<dbReference type="KEGG" id="bmx:BMS_2888"/>
<dbReference type="CDD" id="cd04179">
    <property type="entry name" value="DPM_DPG-synthase_like"/>
    <property type="match status" value="1"/>
</dbReference>
<accession>E1WYM0</accession>
<dbReference type="Proteomes" id="UP000008963">
    <property type="component" value="Chromosome"/>
</dbReference>
<dbReference type="PATRIC" id="fig|862908.3.peg.2762"/>
<name>E1WYM0_HALMS</name>
<dbReference type="SUPFAM" id="SSF53448">
    <property type="entry name" value="Nucleotide-diphospho-sugar transferases"/>
    <property type="match status" value="1"/>
</dbReference>
<dbReference type="eggNOG" id="COG0463">
    <property type="taxonomic scope" value="Bacteria"/>
</dbReference>
<evidence type="ECO:0000313" key="3">
    <source>
        <dbReference type="Proteomes" id="UP000008963"/>
    </source>
</evidence>
<keyword evidence="3" id="KW-1185">Reference proteome</keyword>
<gene>
    <name evidence="2" type="ordered locus">BMS_2888</name>
</gene>
<dbReference type="HOGENOM" id="CLU_033536_7_6_7"/>
<dbReference type="InterPro" id="IPR050256">
    <property type="entry name" value="Glycosyltransferase_2"/>
</dbReference>